<evidence type="ECO:0000256" key="14">
    <source>
        <dbReference type="SAM" id="Coils"/>
    </source>
</evidence>
<dbReference type="Pfam" id="PF03028">
    <property type="entry name" value="Dynein_heavy"/>
    <property type="match status" value="1"/>
</dbReference>
<dbReference type="GO" id="GO:0031514">
    <property type="term" value="C:motile cilium"/>
    <property type="evidence" value="ECO:0007669"/>
    <property type="project" value="UniProtKB-ARBA"/>
</dbReference>
<dbReference type="AlphaFoldDB" id="A0A7R9CFK6"/>
<evidence type="ECO:0000259" key="15">
    <source>
        <dbReference type="Pfam" id="PF03028"/>
    </source>
</evidence>
<evidence type="ECO:0000256" key="2">
    <source>
        <dbReference type="ARBA" id="ARBA00008887"/>
    </source>
</evidence>
<dbReference type="GO" id="GO:0008569">
    <property type="term" value="F:minus-end-directed microtubule motor activity"/>
    <property type="evidence" value="ECO:0007669"/>
    <property type="project" value="InterPro"/>
</dbReference>
<evidence type="ECO:0000256" key="1">
    <source>
        <dbReference type="ARBA" id="ARBA00004430"/>
    </source>
</evidence>
<reference evidence="18" key="1">
    <citation type="submission" date="2020-11" db="EMBL/GenBank/DDBJ databases">
        <authorList>
            <person name="Tran Van P."/>
        </authorList>
    </citation>
    <scope>NUCLEOTIDE SEQUENCE</scope>
</reference>
<dbReference type="InterPro" id="IPR027417">
    <property type="entry name" value="P-loop_NTPase"/>
</dbReference>
<evidence type="ECO:0000256" key="8">
    <source>
        <dbReference type="ARBA" id="ARBA00023017"/>
    </source>
</evidence>
<evidence type="ECO:0000259" key="17">
    <source>
        <dbReference type="Pfam" id="PF12781"/>
    </source>
</evidence>
<dbReference type="InterPro" id="IPR004273">
    <property type="entry name" value="Dynein_heavy_D6_P-loop"/>
</dbReference>
<accession>A0A7R9CFK6</accession>
<evidence type="ECO:0000256" key="3">
    <source>
        <dbReference type="ARBA" id="ARBA00022490"/>
    </source>
</evidence>
<evidence type="ECO:0000256" key="6">
    <source>
        <dbReference type="ARBA" id="ARBA00022741"/>
    </source>
</evidence>
<keyword evidence="11" id="KW-0505">Motor protein</keyword>
<dbReference type="Gene3D" id="3.40.50.300">
    <property type="entry name" value="P-loop containing nucleotide triphosphate hydrolases"/>
    <property type="match status" value="2"/>
</dbReference>
<evidence type="ECO:0000256" key="9">
    <source>
        <dbReference type="ARBA" id="ARBA00023054"/>
    </source>
</evidence>
<dbReference type="GO" id="GO:0051959">
    <property type="term" value="F:dynein light intermediate chain binding"/>
    <property type="evidence" value="ECO:0007669"/>
    <property type="project" value="InterPro"/>
</dbReference>
<feature type="domain" description="Dynein heavy chain region D6 P-loop" evidence="15">
    <location>
        <begin position="763"/>
        <end position="824"/>
    </location>
</feature>
<dbReference type="GO" id="GO:0005930">
    <property type="term" value="C:axoneme"/>
    <property type="evidence" value="ECO:0007669"/>
    <property type="project" value="UniProtKB-SubCell"/>
</dbReference>
<keyword evidence="7" id="KW-0067">ATP-binding</keyword>
<protein>
    <recommendedName>
        <fullName evidence="19">Dynein heavy chain</fullName>
    </recommendedName>
</protein>
<feature type="domain" description="Dynein heavy chain ATP-binding dynein motor region" evidence="17">
    <location>
        <begin position="167"/>
        <end position="315"/>
    </location>
</feature>
<evidence type="ECO:0000256" key="7">
    <source>
        <dbReference type="ARBA" id="ARBA00022840"/>
    </source>
</evidence>
<dbReference type="Pfam" id="PF12781">
    <property type="entry name" value="AAA_9"/>
    <property type="match status" value="2"/>
</dbReference>
<evidence type="ECO:0008006" key="19">
    <source>
        <dbReference type="Google" id="ProtNLM"/>
    </source>
</evidence>
<name>A0A7R9CFK6_TIMCR</name>
<keyword evidence="10" id="KW-0969">Cilium</keyword>
<keyword evidence="3" id="KW-0963">Cytoplasm</keyword>
<dbReference type="InterPro" id="IPR035706">
    <property type="entry name" value="AAA_9"/>
</dbReference>
<evidence type="ECO:0000256" key="13">
    <source>
        <dbReference type="ARBA" id="ARBA00023273"/>
    </source>
</evidence>
<dbReference type="Gene3D" id="1.20.920.20">
    <property type="match status" value="1"/>
</dbReference>
<gene>
    <name evidence="18" type="ORF">TCEB3V08_LOCUS2684</name>
</gene>
<feature type="domain" description="Dynein heavy chain coiled coil stalk" evidence="16">
    <location>
        <begin position="2"/>
        <end position="138"/>
    </location>
</feature>
<dbReference type="InterPro" id="IPR024743">
    <property type="entry name" value="Dynein_HC_stalk"/>
</dbReference>
<dbReference type="GO" id="GO:0005874">
    <property type="term" value="C:microtubule"/>
    <property type="evidence" value="ECO:0007669"/>
    <property type="project" value="UniProtKB-KW"/>
</dbReference>
<organism evidence="18">
    <name type="scientific">Timema cristinae</name>
    <name type="common">Walking stick</name>
    <dbReference type="NCBI Taxonomy" id="61476"/>
    <lineage>
        <taxon>Eukaryota</taxon>
        <taxon>Metazoa</taxon>
        <taxon>Ecdysozoa</taxon>
        <taxon>Arthropoda</taxon>
        <taxon>Hexapoda</taxon>
        <taxon>Insecta</taxon>
        <taxon>Pterygota</taxon>
        <taxon>Neoptera</taxon>
        <taxon>Polyneoptera</taxon>
        <taxon>Phasmatodea</taxon>
        <taxon>Timematodea</taxon>
        <taxon>Timematoidea</taxon>
        <taxon>Timematidae</taxon>
        <taxon>Timema</taxon>
    </lineage>
</organism>
<keyword evidence="13" id="KW-0966">Cell projection</keyword>
<dbReference type="EMBL" id="OC317063">
    <property type="protein sequence ID" value="CAD7394772.1"/>
    <property type="molecule type" value="Genomic_DNA"/>
</dbReference>
<dbReference type="PANTHER" id="PTHR22878">
    <property type="entry name" value="DYNEIN HEAVY CHAIN 6, AXONEMAL-LIKE-RELATED"/>
    <property type="match status" value="1"/>
</dbReference>
<evidence type="ECO:0000256" key="4">
    <source>
        <dbReference type="ARBA" id="ARBA00022701"/>
    </source>
</evidence>
<keyword evidence="12" id="KW-0206">Cytoskeleton</keyword>
<sequence length="915" mass="103808">MWVHAMYKYYFVNKSVAPKKATLATAKEELAITEKALAEAKARMKEVMDGLAVLEKKLQDTMNHKAKLEANMKLCEDRMGRAVRLVSGLADEKERWKSTVASLGFTISNVIGDVLISAGAVAYLTPFTDKYRRGLLKEWLVILGEVGVPHTVKCTPVSTLGEPVTIRKWQLDGLPRDFLSTENAVLMFNSTRWPLFIDPQRQANRWIRNMGKASGLAIAKLTDRDLLRSLESAVRFGKQCLIENVGTELDPALDSVLQRQVFRQAGTNVIKIGDSIVPYNEDFRLFITTKLPNPHYTPEVSIKVMVVNFALVPSSVLFWGAWPQNRRVAPSLSPIHDNGLSSIVDRRIVDYGKLAQPLYRDFVVLERRGEYTKHAYDDVNDAFKQSLQSECRVALLTHWISLDPLANLGVQVPASLAGFYCEQISIDQLLALVVMEERPDLEEARGALIVSSAQMRHELKEIEDRILYRLSVSEGSPVDDIDLINTLEASKVKSEEIKIKVEDAEKTQLDIDSTRALYIPVANRAQILFFCLSDLANIDPMYQYSLEWFVGIFINSIITTEKSGDIDSRVLSINNHFTFSLFSNVCRSLFEKHKLHFAFLLCVRILMDEGRIDSHEYHVFLAGGAPPQEKPKPDVLWLSARAWKEIQILEILPVFKEWAEAFPEQINQYQQLFDSLEPHNVPSYLCSYQVNQDHVDQCRTYRETLPSPWDERFSDFQHMIILKCLRPDKLTNAMQDFITKHLGQRFIEPQTTDLSAIFQDSSPTTPLIFVLSTGTDPASDLYKFADKMRFNKKMLVISLGQGQGPRAEAMLRSAMEAGFWVFFQLANALVVFSSTAEDGDLLRTGRSRFESRSARRQRPSHLTVGLEGPRGCGGRTETRLEGSGFFLHWPFNSRNGGFETLSWDHPYINTLSDSR</sequence>
<evidence type="ECO:0000259" key="16">
    <source>
        <dbReference type="Pfam" id="PF12777"/>
    </source>
</evidence>
<evidence type="ECO:0000256" key="5">
    <source>
        <dbReference type="ARBA" id="ARBA00022737"/>
    </source>
</evidence>
<keyword evidence="5" id="KW-0677">Repeat</keyword>
<evidence type="ECO:0000313" key="18">
    <source>
        <dbReference type="EMBL" id="CAD7394772.1"/>
    </source>
</evidence>
<evidence type="ECO:0000256" key="11">
    <source>
        <dbReference type="ARBA" id="ARBA00023175"/>
    </source>
</evidence>
<keyword evidence="9 14" id="KW-0175">Coiled coil</keyword>
<dbReference type="GO" id="GO:0005524">
    <property type="term" value="F:ATP binding"/>
    <property type="evidence" value="ECO:0007669"/>
    <property type="project" value="UniProtKB-KW"/>
</dbReference>
<comment type="subcellular location">
    <subcellularLocation>
        <location evidence="1">Cytoplasm</location>
        <location evidence="1">Cytoskeleton</location>
        <location evidence="1">Cilium axoneme</location>
    </subcellularLocation>
</comment>
<dbReference type="Gene3D" id="6.10.140.1060">
    <property type="match status" value="1"/>
</dbReference>
<dbReference type="InterPro" id="IPR026983">
    <property type="entry name" value="DHC"/>
</dbReference>
<proteinExistence type="inferred from homology"/>
<feature type="domain" description="Dynein heavy chain ATP-binding dynein motor region" evidence="17">
    <location>
        <begin position="427"/>
        <end position="497"/>
    </location>
</feature>
<dbReference type="GO" id="GO:0007018">
    <property type="term" value="P:microtubule-based movement"/>
    <property type="evidence" value="ECO:0007669"/>
    <property type="project" value="InterPro"/>
</dbReference>
<dbReference type="FunFam" id="1.10.8.1220:FF:000001">
    <property type="entry name" value="Dynein axonemal heavy chain 5"/>
    <property type="match status" value="1"/>
</dbReference>
<dbReference type="PANTHER" id="PTHR22878:SF73">
    <property type="entry name" value="DYNEIN AXONEMAL HEAVY CHAIN 1"/>
    <property type="match status" value="1"/>
</dbReference>
<dbReference type="FunFam" id="3.40.50.300:FF:000049">
    <property type="entry name" value="Dynein, axonemal, heavy chain 5"/>
    <property type="match status" value="1"/>
</dbReference>
<evidence type="ECO:0000256" key="12">
    <source>
        <dbReference type="ARBA" id="ARBA00023212"/>
    </source>
</evidence>
<keyword evidence="4" id="KW-0493">Microtubule</keyword>
<dbReference type="Gene3D" id="1.10.8.1220">
    <property type="match status" value="1"/>
</dbReference>
<keyword evidence="6" id="KW-0547">Nucleotide-binding</keyword>
<evidence type="ECO:0000256" key="10">
    <source>
        <dbReference type="ARBA" id="ARBA00023069"/>
    </source>
</evidence>
<dbReference type="Pfam" id="PF12777">
    <property type="entry name" value="MT"/>
    <property type="match status" value="1"/>
</dbReference>
<feature type="coiled-coil region" evidence="14">
    <location>
        <begin position="23"/>
        <end position="78"/>
    </location>
</feature>
<dbReference type="GO" id="GO:0045505">
    <property type="term" value="F:dynein intermediate chain binding"/>
    <property type="evidence" value="ECO:0007669"/>
    <property type="project" value="InterPro"/>
</dbReference>
<comment type="similarity">
    <text evidence="2">Belongs to the dynein heavy chain family.</text>
</comment>
<keyword evidence="8" id="KW-0243">Dynein</keyword>
<dbReference type="GO" id="GO:0030286">
    <property type="term" value="C:dynein complex"/>
    <property type="evidence" value="ECO:0007669"/>
    <property type="project" value="UniProtKB-KW"/>
</dbReference>